<protein>
    <submittedName>
        <fullName evidence="1">Uncharacterized protein</fullName>
    </submittedName>
</protein>
<organism evidence="1 2">
    <name type="scientific">Sphaerodactylus townsendi</name>
    <dbReference type="NCBI Taxonomy" id="933632"/>
    <lineage>
        <taxon>Eukaryota</taxon>
        <taxon>Metazoa</taxon>
        <taxon>Chordata</taxon>
        <taxon>Craniata</taxon>
        <taxon>Vertebrata</taxon>
        <taxon>Euteleostomi</taxon>
        <taxon>Lepidosauria</taxon>
        <taxon>Squamata</taxon>
        <taxon>Bifurcata</taxon>
        <taxon>Gekkota</taxon>
        <taxon>Sphaerodactylidae</taxon>
        <taxon>Sphaerodactylus</taxon>
    </lineage>
</organism>
<keyword evidence="2" id="KW-1185">Reference proteome</keyword>
<evidence type="ECO:0000313" key="1">
    <source>
        <dbReference type="EMBL" id="KAH7993651.1"/>
    </source>
</evidence>
<sequence length="82" mass="8560">MTVPLLKIGAVLSTMAMVTNWMSQTLPSLVGLNGTAVSQSGTSESSMLFCGSQWSQGGRSVNPEPTLCSLPLFASKGRSPQL</sequence>
<evidence type="ECO:0000313" key="2">
    <source>
        <dbReference type="Proteomes" id="UP000827872"/>
    </source>
</evidence>
<reference evidence="1" key="1">
    <citation type="submission" date="2021-08" db="EMBL/GenBank/DDBJ databases">
        <title>The first chromosome-level gecko genome reveals the dynamic sex chromosomes of Neotropical dwarf geckos (Sphaerodactylidae: Sphaerodactylus).</title>
        <authorList>
            <person name="Pinto B.J."/>
            <person name="Keating S.E."/>
            <person name="Gamble T."/>
        </authorList>
    </citation>
    <scope>NUCLEOTIDE SEQUENCE</scope>
    <source>
        <strain evidence="1">TG3544</strain>
    </source>
</reference>
<accession>A0ACB8EMJ1</accession>
<gene>
    <name evidence="1" type="ORF">K3G42_031756</name>
</gene>
<comment type="caution">
    <text evidence="1">The sequence shown here is derived from an EMBL/GenBank/DDBJ whole genome shotgun (WGS) entry which is preliminary data.</text>
</comment>
<dbReference type="EMBL" id="CM037616">
    <property type="protein sequence ID" value="KAH7993651.1"/>
    <property type="molecule type" value="Genomic_DNA"/>
</dbReference>
<dbReference type="Proteomes" id="UP000827872">
    <property type="component" value="Linkage Group LG03"/>
</dbReference>
<name>A0ACB8EMJ1_9SAUR</name>
<proteinExistence type="predicted"/>